<keyword evidence="2" id="KW-0238">DNA-binding</keyword>
<keyword evidence="3" id="KW-0804">Transcription</keyword>
<feature type="domain" description="HTH marR-type" evidence="4">
    <location>
        <begin position="10"/>
        <end position="142"/>
    </location>
</feature>
<reference evidence="5 6" key="1">
    <citation type="submission" date="2020-08" db="EMBL/GenBank/DDBJ databases">
        <title>Genomic Encyclopedia of Type Strains, Phase IV (KMG-IV): sequencing the most valuable type-strain genomes for metagenomic binning, comparative biology and taxonomic classification.</title>
        <authorList>
            <person name="Goeker M."/>
        </authorList>
    </citation>
    <scope>NUCLEOTIDE SEQUENCE [LARGE SCALE GENOMIC DNA]</scope>
    <source>
        <strain evidence="5 6">DSM 101730</strain>
    </source>
</reference>
<dbReference type="Proteomes" id="UP000549457">
    <property type="component" value="Unassembled WGS sequence"/>
</dbReference>
<dbReference type="CDD" id="cd00090">
    <property type="entry name" value="HTH_ARSR"/>
    <property type="match status" value="1"/>
</dbReference>
<dbReference type="InterPro" id="IPR000835">
    <property type="entry name" value="HTH_MarR-typ"/>
</dbReference>
<evidence type="ECO:0000259" key="4">
    <source>
        <dbReference type="PROSITE" id="PS50995"/>
    </source>
</evidence>
<dbReference type="InterPro" id="IPR011991">
    <property type="entry name" value="ArsR-like_HTH"/>
</dbReference>
<accession>A0A840SRY2</accession>
<dbReference type="PROSITE" id="PS50995">
    <property type="entry name" value="HTH_MARR_2"/>
    <property type="match status" value="1"/>
</dbReference>
<dbReference type="SUPFAM" id="SSF46785">
    <property type="entry name" value="Winged helix' DNA-binding domain"/>
    <property type="match status" value="1"/>
</dbReference>
<comment type="caution">
    <text evidence="5">The sequence shown here is derived from an EMBL/GenBank/DDBJ whole genome shotgun (WGS) entry which is preliminary data.</text>
</comment>
<dbReference type="InterPro" id="IPR036390">
    <property type="entry name" value="WH_DNA-bd_sf"/>
</dbReference>
<name>A0A840SRY2_9RHOB</name>
<dbReference type="PANTHER" id="PTHR33164">
    <property type="entry name" value="TRANSCRIPTIONAL REGULATOR, MARR FAMILY"/>
    <property type="match status" value="1"/>
</dbReference>
<keyword evidence="1" id="KW-0805">Transcription regulation</keyword>
<evidence type="ECO:0000313" key="6">
    <source>
        <dbReference type="Proteomes" id="UP000549457"/>
    </source>
</evidence>
<dbReference type="EMBL" id="JACHFM010000002">
    <property type="protein sequence ID" value="MBB5221971.1"/>
    <property type="molecule type" value="Genomic_DNA"/>
</dbReference>
<dbReference type="GO" id="GO:0006950">
    <property type="term" value="P:response to stress"/>
    <property type="evidence" value="ECO:0007669"/>
    <property type="project" value="TreeGrafter"/>
</dbReference>
<evidence type="ECO:0000256" key="1">
    <source>
        <dbReference type="ARBA" id="ARBA00023015"/>
    </source>
</evidence>
<dbReference type="RefSeq" id="WP_184148409.1">
    <property type="nucleotide sequence ID" value="NZ_JACHFM010000002.1"/>
</dbReference>
<dbReference type="SMART" id="SM00347">
    <property type="entry name" value="HTH_MARR"/>
    <property type="match status" value="1"/>
</dbReference>
<keyword evidence="6" id="KW-1185">Reference proteome</keyword>
<proteinExistence type="predicted"/>
<gene>
    <name evidence="5" type="ORF">HNP73_001907</name>
</gene>
<dbReference type="Pfam" id="PF12802">
    <property type="entry name" value="MarR_2"/>
    <property type="match status" value="1"/>
</dbReference>
<dbReference type="InterPro" id="IPR039422">
    <property type="entry name" value="MarR/SlyA-like"/>
</dbReference>
<evidence type="ECO:0000256" key="3">
    <source>
        <dbReference type="ARBA" id="ARBA00023163"/>
    </source>
</evidence>
<dbReference type="InterPro" id="IPR023187">
    <property type="entry name" value="Tscrpt_reg_MarR-type_CS"/>
</dbReference>
<dbReference type="PROSITE" id="PS01117">
    <property type="entry name" value="HTH_MARR_1"/>
    <property type="match status" value="1"/>
</dbReference>
<dbReference type="GO" id="GO:0003677">
    <property type="term" value="F:DNA binding"/>
    <property type="evidence" value="ECO:0007669"/>
    <property type="project" value="UniProtKB-KW"/>
</dbReference>
<evidence type="ECO:0000313" key="5">
    <source>
        <dbReference type="EMBL" id="MBB5221971.1"/>
    </source>
</evidence>
<dbReference type="Gene3D" id="1.10.10.10">
    <property type="entry name" value="Winged helix-like DNA-binding domain superfamily/Winged helix DNA-binding domain"/>
    <property type="match status" value="1"/>
</dbReference>
<organism evidence="5 6">
    <name type="scientific">Amaricoccus macauensis</name>
    <dbReference type="NCBI Taxonomy" id="57001"/>
    <lineage>
        <taxon>Bacteria</taxon>
        <taxon>Pseudomonadati</taxon>
        <taxon>Pseudomonadota</taxon>
        <taxon>Alphaproteobacteria</taxon>
        <taxon>Rhodobacterales</taxon>
        <taxon>Paracoccaceae</taxon>
        <taxon>Amaricoccus</taxon>
    </lineage>
</organism>
<dbReference type="InterPro" id="IPR001845">
    <property type="entry name" value="HTH_ArsR_DNA-bd_dom"/>
</dbReference>
<dbReference type="PANTHER" id="PTHR33164:SF64">
    <property type="entry name" value="TRANSCRIPTIONAL REGULATOR SLYA"/>
    <property type="match status" value="1"/>
</dbReference>
<dbReference type="GO" id="GO:0003700">
    <property type="term" value="F:DNA-binding transcription factor activity"/>
    <property type="evidence" value="ECO:0007669"/>
    <property type="project" value="InterPro"/>
</dbReference>
<dbReference type="SMART" id="SM00418">
    <property type="entry name" value="HTH_ARSR"/>
    <property type="match status" value="1"/>
</dbReference>
<protein>
    <submittedName>
        <fullName evidence="5">MarR family transcriptional regulator for hemolysin</fullName>
    </submittedName>
</protein>
<sequence>MTDDASPRTRPTIFQDLSPTSRKLRTLFDARVKSRGLTYARARMLLQLSQADGLTQGELAEALAIEQPTIVRQLDAMVAAGLVERRPCDTDRRVRRIFLTEAARDETGAVIELTETLRDDLAAGIPPEDLEVASDVLRRIALNIERAGEDA</sequence>
<dbReference type="PRINTS" id="PR00598">
    <property type="entry name" value="HTHMARR"/>
</dbReference>
<dbReference type="AlphaFoldDB" id="A0A840SRY2"/>
<dbReference type="InterPro" id="IPR036388">
    <property type="entry name" value="WH-like_DNA-bd_sf"/>
</dbReference>
<evidence type="ECO:0000256" key="2">
    <source>
        <dbReference type="ARBA" id="ARBA00023125"/>
    </source>
</evidence>